<evidence type="ECO:0000256" key="1">
    <source>
        <dbReference type="SAM" id="MobiDB-lite"/>
    </source>
</evidence>
<dbReference type="Proteomes" id="UP000199518">
    <property type="component" value="Unassembled WGS sequence"/>
</dbReference>
<dbReference type="EMBL" id="FOQD01000029">
    <property type="protein sequence ID" value="SFJ68455.1"/>
    <property type="molecule type" value="Genomic_DNA"/>
</dbReference>
<dbReference type="InterPro" id="IPR013783">
    <property type="entry name" value="Ig-like_fold"/>
</dbReference>
<dbReference type="Pfam" id="PF01345">
    <property type="entry name" value="DUF11"/>
    <property type="match status" value="3"/>
</dbReference>
<feature type="compositionally biased region" description="Polar residues" evidence="1">
    <location>
        <begin position="199"/>
        <end position="227"/>
    </location>
</feature>
<feature type="domain" description="DUF11" evidence="3">
    <location>
        <begin position="262"/>
        <end position="348"/>
    </location>
</feature>
<sequence>MRRGACLLALLGMTVQSAVGDDTINAGVARPATTKSQAAAALPAGQATAKSPQKFTRSAEAEPAGDELRNYYKELFGTNPPADMTQPATASLPGTNNPAMGAAGKAAVQPATATLKPSSGIVQAEYQPESTSSKGSIELMSGERFSARPFPGAPASPAATPAANPFAAAPAATPAAPATPAAAPAKSPFATTPAEAKAPSQTAMSPAPTTQTSSGRGSVTFSRSTPNAVAARPATGAGKRTEMEAATSVATSAPAVTIEWQKQSEINVGQECKCHLIVKNSGQTTASDVELRAHFPANVRLVDAQPVPAHAEKYLGWQIPELKAGEQKVIEITMVPLERGDISTRADVRFSGSANGNFAVAEPMLDIHVEGPTQVLIGEPASHIVTVTNPGTGIATKVHIEALVPEGLEHARGQRLLMDLGNLNPGESRSVRLALAATKGGPQHLTVHAKADSGLARTAESDVTVIAPMLATTIQGPGLRYLGRQGSYVMTVANDGAAATDNVQLRYKVPAGFEFVSADRGAQYDAANSLVTWFVGRLERGQKSEIKVTLMARQAGEFKHMVRATSEHGAISDAECMTSVEGTSSLAIAVKDLEDPVEVGSQTSYEIRVKNEGSAAARTVGLTCELPPGMTFVSAEGPAEFICERGTVIFRELPEVAAGQSLTFKVNVAAASPGSLRFRAHLSSQSIQEPLTAEEMTKFYGE</sequence>
<keyword evidence="2" id="KW-0732">Signal</keyword>
<dbReference type="Gene3D" id="2.60.40.10">
    <property type="entry name" value="Immunoglobulins"/>
    <property type="match status" value="3"/>
</dbReference>
<feature type="region of interest" description="Disordered" evidence="1">
    <location>
        <begin position="170"/>
        <end position="252"/>
    </location>
</feature>
<feature type="domain" description="DUF11" evidence="3">
    <location>
        <begin position="482"/>
        <end position="567"/>
    </location>
</feature>
<dbReference type="InterPro" id="IPR051172">
    <property type="entry name" value="Chlamydia_OmcB"/>
</dbReference>
<dbReference type="STRING" id="1576369.SAMN05421753_12913"/>
<evidence type="ECO:0000259" key="3">
    <source>
        <dbReference type="Pfam" id="PF01345"/>
    </source>
</evidence>
<protein>
    <submittedName>
        <fullName evidence="4">Conserved repeat domain-containing protein</fullName>
    </submittedName>
</protein>
<organism evidence="4 5">
    <name type="scientific">Planctomicrobium piriforme</name>
    <dbReference type="NCBI Taxonomy" id="1576369"/>
    <lineage>
        <taxon>Bacteria</taxon>
        <taxon>Pseudomonadati</taxon>
        <taxon>Planctomycetota</taxon>
        <taxon>Planctomycetia</taxon>
        <taxon>Planctomycetales</taxon>
        <taxon>Planctomycetaceae</taxon>
        <taxon>Planctomicrobium</taxon>
    </lineage>
</organism>
<evidence type="ECO:0000313" key="4">
    <source>
        <dbReference type="EMBL" id="SFJ68455.1"/>
    </source>
</evidence>
<dbReference type="InterPro" id="IPR001434">
    <property type="entry name" value="OmcB-like_DUF11"/>
</dbReference>
<accession>A0A1I3TBW8</accession>
<feature type="chain" id="PRO_5011464483" evidence="2">
    <location>
        <begin position="21"/>
        <end position="702"/>
    </location>
</feature>
<gene>
    <name evidence="4" type="ORF">SAMN05421753_12913</name>
</gene>
<feature type="region of interest" description="Disordered" evidence="1">
    <location>
        <begin position="40"/>
        <end position="64"/>
    </location>
</feature>
<reference evidence="5" key="1">
    <citation type="submission" date="2016-10" db="EMBL/GenBank/DDBJ databases">
        <authorList>
            <person name="Varghese N."/>
            <person name="Submissions S."/>
        </authorList>
    </citation>
    <scope>NUCLEOTIDE SEQUENCE [LARGE SCALE GENOMIC DNA]</scope>
    <source>
        <strain evidence="5">DSM 26348</strain>
    </source>
</reference>
<feature type="signal peptide" evidence="2">
    <location>
        <begin position="1"/>
        <end position="20"/>
    </location>
</feature>
<dbReference type="AlphaFoldDB" id="A0A1I3TBW8"/>
<feature type="domain" description="DUF11" evidence="3">
    <location>
        <begin position="593"/>
        <end position="692"/>
    </location>
</feature>
<name>A0A1I3TBW8_9PLAN</name>
<proteinExistence type="predicted"/>
<evidence type="ECO:0000313" key="5">
    <source>
        <dbReference type="Proteomes" id="UP000199518"/>
    </source>
</evidence>
<dbReference type="RefSeq" id="WP_175517769.1">
    <property type="nucleotide sequence ID" value="NZ_FOQD01000029.1"/>
</dbReference>
<keyword evidence="5" id="KW-1185">Reference proteome</keyword>
<evidence type="ECO:0000256" key="2">
    <source>
        <dbReference type="SAM" id="SignalP"/>
    </source>
</evidence>
<feature type="compositionally biased region" description="Low complexity" evidence="1">
    <location>
        <begin position="40"/>
        <end position="49"/>
    </location>
</feature>
<feature type="compositionally biased region" description="Low complexity" evidence="1">
    <location>
        <begin position="170"/>
        <end position="194"/>
    </location>
</feature>
<dbReference type="PANTHER" id="PTHR34819">
    <property type="entry name" value="LARGE CYSTEINE-RICH PERIPLASMIC PROTEIN OMCB"/>
    <property type="match status" value="1"/>
</dbReference>